<dbReference type="GO" id="GO:0005829">
    <property type="term" value="C:cytosol"/>
    <property type="evidence" value="ECO:0007669"/>
    <property type="project" value="TreeGrafter"/>
</dbReference>
<feature type="binding site" evidence="10">
    <location>
        <position position="358"/>
    </location>
    <ligand>
        <name>anthranilate</name>
        <dbReference type="ChEBI" id="CHEBI:16567"/>
        <label>2</label>
    </ligand>
</feature>
<dbReference type="SUPFAM" id="SSF52418">
    <property type="entry name" value="Nucleoside phosphorylase/phosphoribosyltransferase catalytic domain"/>
    <property type="match status" value="1"/>
</dbReference>
<dbReference type="PRINTS" id="PR00097">
    <property type="entry name" value="ANTSNTHASEII"/>
</dbReference>
<sequence>MILLIDHYDSFTYNLYQAISELGKTVKVVRYDEISIAAIEAMEPEAIVLSPGPGSPYDKTQSLEIVRALYHRYPMLGVCLGHQIIAAAFGATITTAPTIMHGKASLIQHDGTGPFGAFDKAMLAMRYHSLVVVESSLHDKLKVNAHALDDGAVMGIAHTQYPIYGVQFHPESIGTPEGKQLLAQFFRTYRQTTTLREQLLRLSIGENLTAEAMHAVMDTILQGEASESEIAALLMALKMKGETAAEITALVEALTAHAQPIATSGIVIDNCGTGGDGSQSFNVSTTSAFVLAGAGVKIAKNGNRSVSSQTGSADVLEHLGIPLDLTSEETSHLLETQGIAFMFAPHIHPKLKHIMKVRRDLKIPTIFNMIGPLTNPIALQTQIMGVYRKDMMPMIAEALHHLGRKRAIVIYGAGGVDEASLAGDNHLLIMENGKQTTMTIHPTDVGLQTAPLEAIKGGEAIENADILLRVLQGERGPQRDTVLLNSALAMFAYGNVATIEAGVALARQSIDSGQALAKLQAIQQFAKQRKGVTQ</sequence>
<dbReference type="UniPathway" id="UPA00035">
    <property type="reaction ID" value="UER00041"/>
</dbReference>
<dbReference type="InterPro" id="IPR006221">
    <property type="entry name" value="TrpG/PapA_dom"/>
</dbReference>
<dbReference type="SUPFAM" id="SSF52317">
    <property type="entry name" value="Class I glutamine amidotransferase-like"/>
    <property type="match status" value="1"/>
</dbReference>
<feature type="binding site" evidence="10">
    <location>
        <position position="280"/>
    </location>
    <ligand>
        <name>5-phospho-alpha-D-ribose 1-diphosphate</name>
        <dbReference type="ChEBI" id="CHEBI:58017"/>
    </ligand>
</feature>
<dbReference type="InterPro" id="IPR029062">
    <property type="entry name" value="Class_I_gatase-like"/>
</dbReference>
<comment type="caution">
    <text evidence="10">Lacks conserved residue(s) required for the propagation of feature annotation.</text>
</comment>
<comment type="cofactor">
    <cofactor evidence="10">
        <name>Mg(2+)</name>
        <dbReference type="ChEBI" id="CHEBI:18420"/>
    </cofactor>
    <text evidence="10">Binds 2 magnesium ions per monomer.</text>
</comment>
<dbReference type="PANTHER" id="PTHR43285:SF2">
    <property type="entry name" value="ANTHRANILATE PHOSPHORIBOSYLTRANSFERASE"/>
    <property type="match status" value="1"/>
</dbReference>
<evidence type="ECO:0000256" key="2">
    <source>
        <dbReference type="ARBA" id="ARBA00022605"/>
    </source>
</evidence>
<feature type="binding site" evidence="10">
    <location>
        <position position="418"/>
    </location>
    <ligand>
        <name>Mg(2+)</name>
        <dbReference type="ChEBI" id="CHEBI:18420"/>
        <label>1</label>
    </ligand>
</feature>
<feature type="binding site" evidence="10">
    <location>
        <position position="417"/>
    </location>
    <ligand>
        <name>Mg(2+)</name>
        <dbReference type="ChEBI" id="CHEBI:18420"/>
        <label>2</label>
    </ligand>
</feature>
<protein>
    <recommendedName>
        <fullName evidence="10">Anthranilate phosphoribosyltransferase</fullName>
        <ecNumber evidence="10">2.4.2.18</ecNumber>
    </recommendedName>
</protein>
<dbReference type="SUPFAM" id="SSF47648">
    <property type="entry name" value="Nucleoside phosphorylase/phosphoribosyltransferase N-terminal domain"/>
    <property type="match status" value="1"/>
</dbReference>
<evidence type="ECO:0000256" key="7">
    <source>
        <dbReference type="ARBA" id="ARBA00023141"/>
    </source>
</evidence>
<keyword evidence="4 10" id="KW-0808">Transferase</keyword>
<feature type="binding site" evidence="10">
    <location>
        <position position="272"/>
    </location>
    <ligand>
        <name>5-phospho-alpha-D-ribose 1-diphosphate</name>
        <dbReference type="ChEBI" id="CHEBI:58017"/>
    </ligand>
</feature>
<dbReference type="GO" id="GO:0004048">
    <property type="term" value="F:anthranilate phosphoribosyltransferase activity"/>
    <property type="evidence" value="ECO:0007669"/>
    <property type="project" value="UniProtKB-UniRule"/>
</dbReference>
<feature type="binding site" evidence="10">
    <location>
        <position position="303"/>
    </location>
    <ligand>
        <name>anthranilate</name>
        <dbReference type="ChEBI" id="CHEBI:16567"/>
        <label>1</label>
    </ligand>
</feature>
<dbReference type="HAMAP" id="MF_00211">
    <property type="entry name" value="TrpD"/>
    <property type="match status" value="1"/>
</dbReference>
<dbReference type="InterPro" id="IPR017926">
    <property type="entry name" value="GATASE"/>
</dbReference>
<gene>
    <name evidence="14" type="primary">trpGD</name>
    <name evidence="10" type="synonym">trpD</name>
    <name evidence="14" type="ORF">BN1050_02077</name>
</gene>
<dbReference type="FunFam" id="3.40.1030.10:FF:000002">
    <property type="entry name" value="Anthranilate phosphoribosyltransferase"/>
    <property type="match status" value="1"/>
</dbReference>
<comment type="catalytic activity">
    <reaction evidence="8 10">
        <text>N-(5-phospho-beta-D-ribosyl)anthranilate + diphosphate = 5-phospho-alpha-D-ribose 1-diphosphate + anthranilate</text>
        <dbReference type="Rhea" id="RHEA:11768"/>
        <dbReference type="ChEBI" id="CHEBI:16567"/>
        <dbReference type="ChEBI" id="CHEBI:18277"/>
        <dbReference type="ChEBI" id="CHEBI:33019"/>
        <dbReference type="ChEBI" id="CHEBI:58017"/>
        <dbReference type="EC" id="2.4.2.18"/>
    </reaction>
</comment>
<dbReference type="InterPro" id="IPR005940">
    <property type="entry name" value="Anthranilate_Pribosyl_Tfrase"/>
</dbReference>
<dbReference type="GO" id="GO:0000162">
    <property type="term" value="P:L-tryptophan biosynthetic process"/>
    <property type="evidence" value="ECO:0007669"/>
    <property type="project" value="UniProtKB-UniRule"/>
</dbReference>
<keyword evidence="6" id="KW-0315">Glutamine amidotransferase</keyword>
<evidence type="ECO:0000313" key="14">
    <source>
        <dbReference type="EMBL" id="CEA04669.1"/>
    </source>
</evidence>
<organism evidence="14">
    <name type="scientific">Metalysinibacillus saudimassiliensis</name>
    <dbReference type="NCBI Taxonomy" id="1461583"/>
    <lineage>
        <taxon>Bacteria</taxon>
        <taxon>Bacillati</taxon>
        <taxon>Bacillota</taxon>
        <taxon>Bacilli</taxon>
        <taxon>Bacillales</taxon>
        <taxon>Caryophanaceae</taxon>
        <taxon>Metalysinibacillus</taxon>
    </lineage>
</organism>
<evidence type="ECO:0000256" key="3">
    <source>
        <dbReference type="ARBA" id="ARBA00022676"/>
    </source>
</evidence>
<evidence type="ECO:0000259" key="11">
    <source>
        <dbReference type="Pfam" id="PF00117"/>
    </source>
</evidence>
<comment type="similarity">
    <text evidence="10">Belongs to the anthranilate phosphoribosyltransferase family.</text>
</comment>
<name>A0A078MEH1_9BACL</name>
<feature type="binding site" evidence="10">
    <location>
        <position position="418"/>
    </location>
    <ligand>
        <name>Mg(2+)</name>
        <dbReference type="ChEBI" id="CHEBI:18420"/>
        <label>2</label>
    </ligand>
</feature>
<dbReference type="CDD" id="cd01743">
    <property type="entry name" value="GATase1_Anthranilate_Synthase"/>
    <property type="match status" value="1"/>
</dbReference>
<dbReference type="PANTHER" id="PTHR43285">
    <property type="entry name" value="ANTHRANILATE PHOSPHORIBOSYLTRANSFERASE"/>
    <property type="match status" value="1"/>
</dbReference>
<feature type="binding site" evidence="10">
    <location>
        <position position="312"/>
    </location>
    <ligand>
        <name>5-phospho-alpha-D-ribose 1-diphosphate</name>
        <dbReference type="ChEBI" id="CHEBI:58017"/>
    </ligand>
</feature>
<comment type="subunit">
    <text evidence="10">Homodimer.</text>
</comment>
<dbReference type="Gene3D" id="1.20.970.10">
    <property type="entry name" value="Transferase, Pyrimidine Nucleoside Phosphorylase, Chain C"/>
    <property type="match status" value="1"/>
</dbReference>
<dbReference type="Gene3D" id="3.40.50.880">
    <property type="match status" value="1"/>
</dbReference>
<feature type="binding site" evidence="10">
    <location>
        <begin position="282"/>
        <end position="285"/>
    </location>
    <ligand>
        <name>5-phospho-alpha-D-ribose 1-diphosphate</name>
        <dbReference type="ChEBI" id="CHEBI:58017"/>
    </ligand>
</feature>
<keyword evidence="3 10" id="KW-0328">Glycosyltransferase</keyword>
<feature type="binding site" evidence="10">
    <location>
        <begin position="300"/>
        <end position="308"/>
    </location>
    <ligand>
        <name>5-phospho-alpha-D-ribose 1-diphosphate</name>
        <dbReference type="ChEBI" id="CHEBI:58017"/>
    </ligand>
</feature>
<dbReference type="InterPro" id="IPR036320">
    <property type="entry name" value="Glycosyl_Trfase_fam3_N_dom_sf"/>
</dbReference>
<dbReference type="InterPro" id="IPR000312">
    <property type="entry name" value="Glycosyl_Trfase_fam3"/>
</dbReference>
<evidence type="ECO:0000259" key="12">
    <source>
        <dbReference type="Pfam" id="PF00591"/>
    </source>
</evidence>
<dbReference type="InterPro" id="IPR017459">
    <property type="entry name" value="Glycosyl_Trfase_fam3_N_dom"/>
</dbReference>
<evidence type="ECO:0000256" key="5">
    <source>
        <dbReference type="ARBA" id="ARBA00022822"/>
    </source>
</evidence>
<dbReference type="NCBIfam" id="TIGR01245">
    <property type="entry name" value="trpD"/>
    <property type="match status" value="1"/>
</dbReference>
<feature type="domain" description="Glycosyl transferase family 3" evidence="12">
    <location>
        <begin position="266"/>
        <end position="516"/>
    </location>
</feature>
<evidence type="ECO:0000259" key="13">
    <source>
        <dbReference type="Pfam" id="PF02885"/>
    </source>
</evidence>
<dbReference type="EC" id="2.4.2.18" evidence="10"/>
<reference evidence="14" key="1">
    <citation type="submission" date="2014-07" db="EMBL/GenBank/DDBJ databases">
        <authorList>
            <person name="Urmite Genomes Urmite Genomes"/>
        </authorList>
    </citation>
    <scope>NUCLEOTIDE SEQUENCE</scope>
    <source>
        <strain evidence="14">13S34_air</strain>
    </source>
</reference>
<dbReference type="NCBIfam" id="TIGR00566">
    <property type="entry name" value="trpG_papA"/>
    <property type="match status" value="1"/>
</dbReference>
<feature type="domain" description="Glutamine amidotransferase" evidence="11">
    <location>
        <begin position="3"/>
        <end position="187"/>
    </location>
</feature>
<evidence type="ECO:0000256" key="1">
    <source>
        <dbReference type="ARBA" id="ARBA00004907"/>
    </source>
</evidence>
<feature type="domain" description="Glycosyl transferase family 3 N-terminal" evidence="13">
    <location>
        <begin position="201"/>
        <end position="258"/>
    </location>
</feature>
<feature type="binding site" evidence="10">
    <location>
        <position position="284"/>
    </location>
    <ligand>
        <name>Mg(2+)</name>
        <dbReference type="ChEBI" id="CHEBI:18420"/>
        <label>1</label>
    </ligand>
</feature>
<dbReference type="Pfam" id="PF00591">
    <property type="entry name" value="Glycos_transf_3"/>
    <property type="match status" value="1"/>
</dbReference>
<keyword evidence="10" id="KW-0479">Metal-binding</keyword>
<evidence type="ECO:0000256" key="9">
    <source>
        <dbReference type="ARBA" id="ARBA00061188"/>
    </source>
</evidence>
<comment type="pathway">
    <text evidence="1 10">Amino-acid biosynthesis; L-tryptophan biosynthesis; L-tryptophan from chorismate: step 2/5.</text>
</comment>
<dbReference type="AlphaFoldDB" id="A0A078MEH1"/>
<dbReference type="FunFam" id="3.40.50.880:FF:000003">
    <property type="entry name" value="Anthranilate synthase component II"/>
    <property type="match status" value="1"/>
</dbReference>
<keyword evidence="5 10" id="KW-0822">Tryptophan biosynthesis</keyword>
<evidence type="ECO:0000256" key="6">
    <source>
        <dbReference type="ARBA" id="ARBA00022962"/>
    </source>
</evidence>
<dbReference type="PRINTS" id="PR00096">
    <property type="entry name" value="GATASE"/>
</dbReference>
<dbReference type="Gene3D" id="3.40.1030.10">
    <property type="entry name" value="Nucleoside phosphorylase/phosphoribosyltransferase catalytic domain"/>
    <property type="match status" value="1"/>
</dbReference>
<evidence type="ECO:0000256" key="8">
    <source>
        <dbReference type="ARBA" id="ARBA00052328"/>
    </source>
</evidence>
<keyword evidence="2 10" id="KW-0028">Amino-acid biosynthesis</keyword>
<proteinExistence type="inferred from homology"/>
<comment type="similarity">
    <text evidence="9">In the C-terminal section; belongs to the anthranilate phosphoribosyltransferase family.</text>
</comment>
<evidence type="ECO:0000256" key="4">
    <source>
        <dbReference type="ARBA" id="ARBA00022679"/>
    </source>
</evidence>
<dbReference type="GO" id="GO:0000287">
    <property type="term" value="F:magnesium ion binding"/>
    <property type="evidence" value="ECO:0007669"/>
    <property type="project" value="UniProtKB-UniRule"/>
</dbReference>
<feature type="binding site" evidence="10">
    <location>
        <begin position="275"/>
        <end position="276"/>
    </location>
    <ligand>
        <name>5-phospho-alpha-D-ribose 1-diphosphate</name>
        <dbReference type="ChEBI" id="CHEBI:58017"/>
    </ligand>
</feature>
<dbReference type="HOGENOM" id="CLU_014340_3_2_9"/>
<comment type="function">
    <text evidence="10">Catalyzes the transfer of the phosphoribosyl group of 5-phosphorylribose-1-pyrophosphate (PRPP) to anthranilate to yield N-(5'-phosphoribosyl)-anthranilate (PRA).</text>
</comment>
<keyword evidence="10" id="KW-0460">Magnesium</keyword>
<dbReference type="InterPro" id="IPR035902">
    <property type="entry name" value="Nuc_phospho_transferase"/>
</dbReference>
<dbReference type="Pfam" id="PF00117">
    <property type="entry name" value="GATase"/>
    <property type="match status" value="1"/>
</dbReference>
<accession>A0A078MEH1</accession>
<dbReference type="PROSITE" id="PS51273">
    <property type="entry name" value="GATASE_TYPE_1"/>
    <property type="match status" value="1"/>
</dbReference>
<dbReference type="PRINTS" id="PR00099">
    <property type="entry name" value="CPSGATASE"/>
</dbReference>
<feature type="binding site" evidence="10">
    <location>
        <position position="272"/>
    </location>
    <ligand>
        <name>anthranilate</name>
        <dbReference type="ChEBI" id="CHEBI:16567"/>
        <label>1</label>
    </ligand>
</feature>
<dbReference type="PATRIC" id="fig|1461583.4.peg.2001"/>
<dbReference type="EMBL" id="LN483076">
    <property type="protein sequence ID" value="CEA04669.1"/>
    <property type="molecule type" value="Genomic_DNA"/>
</dbReference>
<evidence type="ECO:0000256" key="10">
    <source>
        <dbReference type="HAMAP-Rule" id="MF_00211"/>
    </source>
</evidence>
<dbReference type="Pfam" id="PF02885">
    <property type="entry name" value="Glycos_trans_3N"/>
    <property type="match status" value="1"/>
</dbReference>
<keyword evidence="7 10" id="KW-0057">Aromatic amino acid biosynthesis</keyword>